<dbReference type="Proteomes" id="UP000235672">
    <property type="component" value="Unassembled WGS sequence"/>
</dbReference>
<evidence type="ECO:0008006" key="3">
    <source>
        <dbReference type="Google" id="ProtNLM"/>
    </source>
</evidence>
<evidence type="ECO:0000313" key="1">
    <source>
        <dbReference type="EMBL" id="PMD28465.1"/>
    </source>
</evidence>
<protein>
    <recommendedName>
        <fullName evidence="3">F-box domain-containing protein</fullName>
    </recommendedName>
</protein>
<dbReference type="AlphaFoldDB" id="A0A2J6QQC9"/>
<reference evidence="1 2" key="1">
    <citation type="submission" date="2016-05" db="EMBL/GenBank/DDBJ databases">
        <title>A degradative enzymes factory behind the ericoid mycorrhizal symbiosis.</title>
        <authorList>
            <consortium name="DOE Joint Genome Institute"/>
            <person name="Martino E."/>
            <person name="Morin E."/>
            <person name="Grelet G."/>
            <person name="Kuo A."/>
            <person name="Kohler A."/>
            <person name="Daghino S."/>
            <person name="Barry K."/>
            <person name="Choi C."/>
            <person name="Cichocki N."/>
            <person name="Clum A."/>
            <person name="Copeland A."/>
            <person name="Hainaut M."/>
            <person name="Haridas S."/>
            <person name="Labutti K."/>
            <person name="Lindquist E."/>
            <person name="Lipzen A."/>
            <person name="Khouja H.-R."/>
            <person name="Murat C."/>
            <person name="Ohm R."/>
            <person name="Olson A."/>
            <person name="Spatafora J."/>
            <person name="Veneault-Fourrey C."/>
            <person name="Henrissat B."/>
            <person name="Grigoriev I."/>
            <person name="Martin F."/>
            <person name="Perotto S."/>
        </authorList>
    </citation>
    <scope>NUCLEOTIDE SEQUENCE [LARGE SCALE GENOMIC DNA]</scope>
    <source>
        <strain evidence="1 2">UAMH 7357</strain>
    </source>
</reference>
<organism evidence="1 2">
    <name type="scientific">Hyaloscypha hepaticicola</name>
    <dbReference type="NCBI Taxonomy" id="2082293"/>
    <lineage>
        <taxon>Eukaryota</taxon>
        <taxon>Fungi</taxon>
        <taxon>Dikarya</taxon>
        <taxon>Ascomycota</taxon>
        <taxon>Pezizomycotina</taxon>
        <taxon>Leotiomycetes</taxon>
        <taxon>Helotiales</taxon>
        <taxon>Hyaloscyphaceae</taxon>
        <taxon>Hyaloscypha</taxon>
    </lineage>
</organism>
<dbReference type="STRING" id="1745343.A0A2J6QQC9"/>
<keyword evidence="2" id="KW-1185">Reference proteome</keyword>
<sequence length="332" mass="39184">MNHLAPELLHMLCRDLGFWDLCCFRLINRDCAAVGLEYLVPWIEIHLHRHSYRAHSLVHLQAIASHPFMSKGVRELLYDSLTFDSPMKDFETWKAKSMEKLDVRKPCRVNDEGSELHPYRTRSDYKRMYAWYQACMKDQQYFVDRKMERRFLRYSLPNLTNLEKITLNTWSAMDLSDVYEHFGPWDYTLECPRDQDKRPGVRQLNSLLLAVAESEIKLKKLRAGKLSWNWFRTRTFNVHQEQLARACESLTSLHLILNCWGEEFMWEQTPDCYSFLQKTGAIGRFLAKMPHLESLKIRFDSTNMMMTGHFTLPASPTSSARNILGQNWKSLS</sequence>
<dbReference type="EMBL" id="KZ613464">
    <property type="protein sequence ID" value="PMD28465.1"/>
    <property type="molecule type" value="Genomic_DNA"/>
</dbReference>
<name>A0A2J6QQC9_9HELO</name>
<accession>A0A2J6QQC9</accession>
<dbReference type="OrthoDB" id="5422579at2759"/>
<evidence type="ECO:0000313" key="2">
    <source>
        <dbReference type="Proteomes" id="UP000235672"/>
    </source>
</evidence>
<gene>
    <name evidence="1" type="ORF">NA56DRAFT_15305</name>
</gene>
<proteinExistence type="predicted"/>
<dbReference type="SUPFAM" id="SSF52047">
    <property type="entry name" value="RNI-like"/>
    <property type="match status" value="1"/>
</dbReference>